<proteinExistence type="predicted"/>
<dbReference type="GO" id="GO:0006355">
    <property type="term" value="P:regulation of DNA-templated transcription"/>
    <property type="evidence" value="ECO:0007669"/>
    <property type="project" value="InterPro"/>
</dbReference>
<accession>A0A1M5YMC8</accession>
<feature type="modified residue" description="4-aspartylphosphate" evidence="5">
    <location>
        <position position="54"/>
    </location>
</feature>
<dbReference type="EMBL" id="FQXT01000004">
    <property type="protein sequence ID" value="SHI13245.1"/>
    <property type="molecule type" value="Genomic_DNA"/>
</dbReference>
<sequence length="208" mass="23482">MIRIAIGEDHQSLIDGIALLIRDEAHIQLVCSATNGLELVQAVRKYQPDVIITDIRMPKMDGIQATEIIKKEFPEIAVIAFTMFDQQDAVQQMLDAGASGYILKNSSLQTLKKAIETVAEGTPFFDSQIELNNFEDDHTATSKNGLLTKRQLEILRLIAHGKTSREIADELFIGVHTVDTHRKNMMRILELKGKGELLRYALDRKYDF</sequence>
<name>A0A1M5YMC8_9FLAO</name>
<dbReference type="Gene3D" id="3.40.50.2300">
    <property type="match status" value="1"/>
</dbReference>
<dbReference type="SUPFAM" id="SSF52172">
    <property type="entry name" value="CheY-like"/>
    <property type="match status" value="1"/>
</dbReference>
<reference evidence="8 11" key="3">
    <citation type="submission" date="2018-07" db="EMBL/GenBank/DDBJ databases">
        <title>Leeuwenhoekiella genomics.</title>
        <authorList>
            <person name="Tahon G."/>
            <person name="Willems A."/>
        </authorList>
    </citation>
    <scope>NUCLEOTIDE SEQUENCE [LARGE SCALE GENOMIC DNA]</scope>
    <source>
        <strain evidence="8 11">LMG 24856</strain>
    </source>
</reference>
<dbReference type="InterPro" id="IPR039420">
    <property type="entry name" value="WalR-like"/>
</dbReference>
<feature type="domain" description="Response regulatory" evidence="7">
    <location>
        <begin position="3"/>
        <end position="119"/>
    </location>
</feature>
<dbReference type="InterPro" id="IPR001789">
    <property type="entry name" value="Sig_transdc_resp-reg_receiver"/>
</dbReference>
<dbReference type="PANTHER" id="PTHR43214:SF41">
    <property type="entry name" value="NITRATE_NITRITE RESPONSE REGULATOR PROTEIN NARP"/>
    <property type="match status" value="1"/>
</dbReference>
<dbReference type="SUPFAM" id="SSF46894">
    <property type="entry name" value="C-terminal effector domain of the bipartite response regulators"/>
    <property type="match status" value="1"/>
</dbReference>
<organism evidence="9 10">
    <name type="scientific">Leeuwenhoekiella palythoae</name>
    <dbReference type="NCBI Taxonomy" id="573501"/>
    <lineage>
        <taxon>Bacteria</taxon>
        <taxon>Pseudomonadati</taxon>
        <taxon>Bacteroidota</taxon>
        <taxon>Flavobacteriia</taxon>
        <taxon>Flavobacteriales</taxon>
        <taxon>Flavobacteriaceae</taxon>
        <taxon>Leeuwenhoekiella</taxon>
    </lineage>
</organism>
<feature type="domain" description="HTH luxR-type" evidence="6">
    <location>
        <begin position="140"/>
        <end position="205"/>
    </location>
</feature>
<dbReference type="PANTHER" id="PTHR43214">
    <property type="entry name" value="TWO-COMPONENT RESPONSE REGULATOR"/>
    <property type="match status" value="1"/>
</dbReference>
<gene>
    <name evidence="8" type="ORF">DSM01_1423</name>
    <name evidence="9" type="ORF">SAMN04487999_2147</name>
</gene>
<dbReference type="InterPro" id="IPR011006">
    <property type="entry name" value="CheY-like_superfamily"/>
</dbReference>
<keyword evidence="4" id="KW-0804">Transcription</keyword>
<dbReference type="CDD" id="cd17535">
    <property type="entry name" value="REC_NarL-like"/>
    <property type="match status" value="1"/>
</dbReference>
<keyword evidence="3" id="KW-0238">DNA-binding</keyword>
<evidence type="ECO:0000256" key="4">
    <source>
        <dbReference type="ARBA" id="ARBA00023163"/>
    </source>
</evidence>
<dbReference type="SMART" id="SM00421">
    <property type="entry name" value="HTH_LUXR"/>
    <property type="match status" value="1"/>
</dbReference>
<dbReference type="STRING" id="573501.SAMN04487999_2147"/>
<dbReference type="PRINTS" id="PR00038">
    <property type="entry name" value="HTHLUXR"/>
</dbReference>
<dbReference type="Proteomes" id="UP000184240">
    <property type="component" value="Unassembled WGS sequence"/>
</dbReference>
<dbReference type="SMART" id="SM00448">
    <property type="entry name" value="REC"/>
    <property type="match status" value="1"/>
</dbReference>
<evidence type="ECO:0000256" key="1">
    <source>
        <dbReference type="ARBA" id="ARBA00022553"/>
    </source>
</evidence>
<reference evidence="10" key="2">
    <citation type="submission" date="2016-11" db="EMBL/GenBank/DDBJ databases">
        <authorList>
            <person name="Varghese N."/>
            <person name="Submissions S."/>
        </authorList>
    </citation>
    <scope>NUCLEOTIDE SEQUENCE [LARGE SCALE GENOMIC DNA]</scope>
    <source>
        <strain evidence="10">DSM 19859</strain>
    </source>
</reference>
<evidence type="ECO:0000256" key="5">
    <source>
        <dbReference type="PROSITE-ProRule" id="PRU00169"/>
    </source>
</evidence>
<dbReference type="EMBL" id="QOVN01000003">
    <property type="protein sequence ID" value="RXG29325.1"/>
    <property type="molecule type" value="Genomic_DNA"/>
</dbReference>
<dbReference type="RefSeq" id="WP_072982954.1">
    <property type="nucleotide sequence ID" value="NZ_FQXT01000004.1"/>
</dbReference>
<reference evidence="9" key="1">
    <citation type="submission" date="2016-11" db="EMBL/GenBank/DDBJ databases">
        <authorList>
            <person name="Jaros S."/>
            <person name="Januszkiewicz K."/>
            <person name="Wedrychowicz H."/>
        </authorList>
    </citation>
    <scope>NUCLEOTIDE SEQUENCE [LARGE SCALE GENOMIC DNA]</scope>
    <source>
        <strain evidence="9">DSM 19859</strain>
    </source>
</reference>
<dbReference type="GO" id="GO:0000160">
    <property type="term" value="P:phosphorelay signal transduction system"/>
    <property type="evidence" value="ECO:0007669"/>
    <property type="project" value="InterPro"/>
</dbReference>
<evidence type="ECO:0000313" key="8">
    <source>
        <dbReference type="EMBL" id="RXG29325.1"/>
    </source>
</evidence>
<evidence type="ECO:0000313" key="10">
    <source>
        <dbReference type="Proteomes" id="UP000184240"/>
    </source>
</evidence>
<dbReference type="Proteomes" id="UP000290037">
    <property type="component" value="Unassembled WGS sequence"/>
</dbReference>
<dbReference type="InterPro" id="IPR058245">
    <property type="entry name" value="NreC/VraR/RcsB-like_REC"/>
</dbReference>
<protein>
    <submittedName>
        <fullName evidence="8">LuxR family two component transcriptional regulator</fullName>
    </submittedName>
    <submittedName>
        <fullName evidence="9">Two component transcriptional regulator, LuxR family</fullName>
    </submittedName>
</protein>
<keyword evidence="2" id="KW-0805">Transcription regulation</keyword>
<dbReference type="InterPro" id="IPR000792">
    <property type="entry name" value="Tscrpt_reg_LuxR_C"/>
</dbReference>
<dbReference type="PROSITE" id="PS50043">
    <property type="entry name" value="HTH_LUXR_2"/>
    <property type="match status" value="1"/>
</dbReference>
<evidence type="ECO:0000259" key="6">
    <source>
        <dbReference type="PROSITE" id="PS50043"/>
    </source>
</evidence>
<dbReference type="AlphaFoldDB" id="A0A1M5YMC8"/>
<dbReference type="OrthoDB" id="1013073at2"/>
<evidence type="ECO:0000259" key="7">
    <source>
        <dbReference type="PROSITE" id="PS50110"/>
    </source>
</evidence>
<dbReference type="PROSITE" id="PS50110">
    <property type="entry name" value="RESPONSE_REGULATORY"/>
    <property type="match status" value="1"/>
</dbReference>
<evidence type="ECO:0000256" key="2">
    <source>
        <dbReference type="ARBA" id="ARBA00023015"/>
    </source>
</evidence>
<dbReference type="Pfam" id="PF00072">
    <property type="entry name" value="Response_reg"/>
    <property type="match status" value="1"/>
</dbReference>
<keyword evidence="11" id="KW-1185">Reference proteome</keyword>
<evidence type="ECO:0000313" key="9">
    <source>
        <dbReference type="EMBL" id="SHI13245.1"/>
    </source>
</evidence>
<dbReference type="InterPro" id="IPR016032">
    <property type="entry name" value="Sig_transdc_resp-reg_C-effctor"/>
</dbReference>
<dbReference type="GO" id="GO:0003677">
    <property type="term" value="F:DNA binding"/>
    <property type="evidence" value="ECO:0007669"/>
    <property type="project" value="UniProtKB-KW"/>
</dbReference>
<evidence type="ECO:0000256" key="3">
    <source>
        <dbReference type="ARBA" id="ARBA00023125"/>
    </source>
</evidence>
<dbReference type="CDD" id="cd06170">
    <property type="entry name" value="LuxR_C_like"/>
    <property type="match status" value="1"/>
</dbReference>
<keyword evidence="1 5" id="KW-0597">Phosphoprotein</keyword>
<evidence type="ECO:0000313" key="11">
    <source>
        <dbReference type="Proteomes" id="UP000290037"/>
    </source>
</evidence>
<dbReference type="Pfam" id="PF00196">
    <property type="entry name" value="GerE"/>
    <property type="match status" value="1"/>
</dbReference>